<keyword evidence="2" id="KW-1185">Reference proteome</keyword>
<evidence type="ECO:0000313" key="1">
    <source>
        <dbReference type="EMBL" id="OCK82488.1"/>
    </source>
</evidence>
<organism evidence="1 2">
    <name type="scientific">Lepidopterella palustris CBS 459.81</name>
    <dbReference type="NCBI Taxonomy" id="1314670"/>
    <lineage>
        <taxon>Eukaryota</taxon>
        <taxon>Fungi</taxon>
        <taxon>Dikarya</taxon>
        <taxon>Ascomycota</taxon>
        <taxon>Pezizomycotina</taxon>
        <taxon>Dothideomycetes</taxon>
        <taxon>Pleosporomycetidae</taxon>
        <taxon>Mytilinidiales</taxon>
        <taxon>Argynnaceae</taxon>
        <taxon>Lepidopterella</taxon>
    </lineage>
</organism>
<dbReference type="Proteomes" id="UP000250266">
    <property type="component" value="Unassembled WGS sequence"/>
</dbReference>
<dbReference type="AlphaFoldDB" id="A0A8E2JHB0"/>
<evidence type="ECO:0000313" key="2">
    <source>
        <dbReference type="Proteomes" id="UP000250266"/>
    </source>
</evidence>
<sequence length="152" mass="17940">MSTAGQEWLTRVSKCRSGVRRKWQAFVEQLRKICPRMKSAFGVVSRIYTLKTELLLQKSRMAGQLAYAYESASENFDSLFHEDMHMRGARGQIQESPRRKDEQKLAERTEGTFEMRLEKVGDDDQHQNDYFILARFEMPEPQVLRFCRGRLR</sequence>
<name>A0A8E2JHB0_9PEZI</name>
<gene>
    <name evidence="1" type="ORF">K432DRAFT_220581</name>
</gene>
<proteinExistence type="predicted"/>
<protein>
    <submittedName>
        <fullName evidence="1">Uncharacterized protein</fullName>
    </submittedName>
</protein>
<dbReference type="EMBL" id="KV744886">
    <property type="protein sequence ID" value="OCK82488.1"/>
    <property type="molecule type" value="Genomic_DNA"/>
</dbReference>
<accession>A0A8E2JHB0</accession>
<reference evidence="1 2" key="1">
    <citation type="journal article" date="2016" name="Nat. Commun.">
        <title>Ectomycorrhizal ecology is imprinted in the genome of the dominant symbiotic fungus Cenococcum geophilum.</title>
        <authorList>
            <consortium name="DOE Joint Genome Institute"/>
            <person name="Peter M."/>
            <person name="Kohler A."/>
            <person name="Ohm R.A."/>
            <person name="Kuo A."/>
            <person name="Krutzmann J."/>
            <person name="Morin E."/>
            <person name="Arend M."/>
            <person name="Barry K.W."/>
            <person name="Binder M."/>
            <person name="Choi C."/>
            <person name="Clum A."/>
            <person name="Copeland A."/>
            <person name="Grisel N."/>
            <person name="Haridas S."/>
            <person name="Kipfer T."/>
            <person name="LaButti K."/>
            <person name="Lindquist E."/>
            <person name="Lipzen A."/>
            <person name="Maire R."/>
            <person name="Meier B."/>
            <person name="Mihaltcheva S."/>
            <person name="Molinier V."/>
            <person name="Murat C."/>
            <person name="Poggeler S."/>
            <person name="Quandt C.A."/>
            <person name="Sperisen C."/>
            <person name="Tritt A."/>
            <person name="Tisserant E."/>
            <person name="Crous P.W."/>
            <person name="Henrissat B."/>
            <person name="Nehls U."/>
            <person name="Egli S."/>
            <person name="Spatafora J.W."/>
            <person name="Grigoriev I.V."/>
            <person name="Martin F.M."/>
        </authorList>
    </citation>
    <scope>NUCLEOTIDE SEQUENCE [LARGE SCALE GENOMIC DNA]</scope>
    <source>
        <strain evidence="1 2">CBS 459.81</strain>
    </source>
</reference>